<dbReference type="Gene3D" id="3.50.50.60">
    <property type="entry name" value="FAD/NAD(P)-binding domain"/>
    <property type="match status" value="1"/>
</dbReference>
<dbReference type="Proteomes" id="UP000290253">
    <property type="component" value="Unassembled WGS sequence"/>
</dbReference>
<dbReference type="AlphaFoldDB" id="A0A4Q1SAY2"/>
<dbReference type="InterPro" id="IPR011777">
    <property type="entry name" value="Geranylgeranyl_Rdtase_fam"/>
</dbReference>
<dbReference type="GO" id="GO:0016628">
    <property type="term" value="F:oxidoreductase activity, acting on the CH-CH group of donors, NAD or NADP as acceptor"/>
    <property type="evidence" value="ECO:0007669"/>
    <property type="project" value="InterPro"/>
</dbReference>
<evidence type="ECO:0000259" key="1">
    <source>
        <dbReference type="Pfam" id="PF01494"/>
    </source>
</evidence>
<organism evidence="2 3">
    <name type="scientific">Silvibacterium dinghuense</name>
    <dbReference type="NCBI Taxonomy" id="1560006"/>
    <lineage>
        <taxon>Bacteria</taxon>
        <taxon>Pseudomonadati</taxon>
        <taxon>Acidobacteriota</taxon>
        <taxon>Terriglobia</taxon>
        <taxon>Terriglobales</taxon>
        <taxon>Acidobacteriaceae</taxon>
        <taxon>Silvibacterium</taxon>
    </lineage>
</organism>
<evidence type="ECO:0000313" key="2">
    <source>
        <dbReference type="EMBL" id="RXS93842.1"/>
    </source>
</evidence>
<gene>
    <name evidence="2" type="ORF">ESZ00_17535</name>
</gene>
<dbReference type="NCBIfam" id="TIGR02032">
    <property type="entry name" value="GG-red-SF"/>
    <property type="match status" value="1"/>
</dbReference>
<proteinExistence type="predicted"/>
<dbReference type="GO" id="GO:0071949">
    <property type="term" value="F:FAD binding"/>
    <property type="evidence" value="ECO:0007669"/>
    <property type="project" value="InterPro"/>
</dbReference>
<dbReference type="Pfam" id="PF01494">
    <property type="entry name" value="FAD_binding_3"/>
    <property type="match status" value="1"/>
</dbReference>
<name>A0A4Q1SAY2_9BACT</name>
<keyword evidence="3" id="KW-1185">Reference proteome</keyword>
<dbReference type="InterPro" id="IPR002938">
    <property type="entry name" value="FAD-bd"/>
</dbReference>
<protein>
    <submittedName>
        <fullName evidence="2">Geranylgeranyl reductase family protein</fullName>
    </submittedName>
</protein>
<dbReference type="PANTHER" id="PTHR42685:SF22">
    <property type="entry name" value="CONDITIONED MEDIUM FACTOR RECEPTOR 1"/>
    <property type="match status" value="1"/>
</dbReference>
<dbReference type="PRINTS" id="PR00420">
    <property type="entry name" value="RNGMNOXGNASE"/>
</dbReference>
<accession>A0A4Q1SAY2</accession>
<dbReference type="InterPro" id="IPR050407">
    <property type="entry name" value="Geranylgeranyl_reductase"/>
</dbReference>
<feature type="domain" description="FAD-binding" evidence="1">
    <location>
        <begin position="36"/>
        <end position="327"/>
    </location>
</feature>
<dbReference type="PANTHER" id="PTHR42685">
    <property type="entry name" value="GERANYLGERANYL DIPHOSPHATE REDUCTASE"/>
    <property type="match status" value="1"/>
</dbReference>
<sequence length="406" mass="44138">MGHPGLDGPPCRIATKGCGRFATIEVDSLPFMKIWDAMIVGAGPAGCAAAYDLALAGHAVLLLDRAEFPRPKACAGGLTTKTVEALRYSVDPVIRQRLHALTIERDGDHRTVLRRRADYCFMTVRKELDAFCFEQTVAAGAQFRRIRAIESIEEAADTVRVRVDGEELCARFLIGADGVHSQVRRMTDPDAGRWFWRAFALEACISVSGREADELIFDFAPVRDGYGWFFPKGDHVNVGLYSYDRNEKIDRARLSAYVHDRCGSAMLEEVMGQYAGFGAGGHQPASERIFLVGDAGGFVDPLTGEGIYFAIVSGQAAAGAVAAALSTEVSADVNAHAEFRERTRKLRADLALSTSGARWFYSDVNRGYKLLSSPLLKRASIRAFSQGMNLAGLAAGVRKLAAMMAD</sequence>
<dbReference type="EMBL" id="SDMK01000004">
    <property type="protein sequence ID" value="RXS93842.1"/>
    <property type="molecule type" value="Genomic_DNA"/>
</dbReference>
<dbReference type="InterPro" id="IPR036188">
    <property type="entry name" value="FAD/NAD-bd_sf"/>
</dbReference>
<evidence type="ECO:0000313" key="3">
    <source>
        <dbReference type="Proteomes" id="UP000290253"/>
    </source>
</evidence>
<reference evidence="2 3" key="1">
    <citation type="journal article" date="2016" name="Int. J. Syst. Evol. Microbiol.">
        <title>Acidipila dinghuensis sp. nov., an acidobacterium isolated from forest soil.</title>
        <authorList>
            <person name="Jiang Y.W."/>
            <person name="Wang J."/>
            <person name="Chen M.H."/>
            <person name="Lv Y.Y."/>
            <person name="Qiu L.H."/>
        </authorList>
    </citation>
    <scope>NUCLEOTIDE SEQUENCE [LARGE SCALE GENOMIC DNA]</scope>
    <source>
        <strain evidence="2 3">DHOF10</strain>
    </source>
</reference>
<comment type="caution">
    <text evidence="2">The sequence shown here is derived from an EMBL/GenBank/DDBJ whole genome shotgun (WGS) entry which is preliminary data.</text>
</comment>
<dbReference type="OrthoDB" id="9806565at2"/>
<dbReference type="SUPFAM" id="SSF51905">
    <property type="entry name" value="FAD/NAD(P)-binding domain"/>
    <property type="match status" value="1"/>
</dbReference>